<comment type="caution">
    <text evidence="2">The sequence shown here is derived from an EMBL/GenBank/DDBJ whole genome shotgun (WGS) entry which is preliminary data.</text>
</comment>
<feature type="transmembrane region" description="Helical" evidence="1">
    <location>
        <begin position="76"/>
        <end position="101"/>
    </location>
</feature>
<accession>A0A5J4W3S7</accession>
<organism evidence="2 3">
    <name type="scientific">Streblomastix strix</name>
    <dbReference type="NCBI Taxonomy" id="222440"/>
    <lineage>
        <taxon>Eukaryota</taxon>
        <taxon>Metamonada</taxon>
        <taxon>Preaxostyla</taxon>
        <taxon>Oxymonadida</taxon>
        <taxon>Streblomastigidae</taxon>
        <taxon>Streblomastix</taxon>
    </lineage>
</organism>
<proteinExistence type="predicted"/>
<evidence type="ECO:0000313" key="2">
    <source>
        <dbReference type="EMBL" id="KAA6389226.1"/>
    </source>
</evidence>
<evidence type="ECO:0000313" key="3">
    <source>
        <dbReference type="Proteomes" id="UP000324800"/>
    </source>
</evidence>
<keyword evidence="1" id="KW-0472">Membrane</keyword>
<reference evidence="2 3" key="1">
    <citation type="submission" date="2019-03" db="EMBL/GenBank/DDBJ databases">
        <title>Single cell metagenomics reveals metabolic interactions within the superorganism composed of flagellate Streblomastix strix and complex community of Bacteroidetes bacteria on its surface.</title>
        <authorList>
            <person name="Treitli S.C."/>
            <person name="Kolisko M."/>
            <person name="Husnik F."/>
            <person name="Keeling P."/>
            <person name="Hampl V."/>
        </authorList>
    </citation>
    <scope>NUCLEOTIDE SEQUENCE [LARGE SCALE GENOMIC DNA]</scope>
    <source>
        <strain evidence="2">ST1C</strain>
    </source>
</reference>
<sequence length="200" mass="22908">MFFTTVYIGILMTIFKKQEKKVHEDLQFLSQQLIWMTIFISPGIMYNIMTRHLNCIIHLNLIFDDYCHPKLNLAEAIIWIVFMLLAIVFLFVIRIFSYEFLMHTKFIIASRDWIFNGWLLVVQNISTVTETVLVEECPLASVLLNVGVQGLYIEYVIFKSPMKRIGGNQLGGVYLYVSGSGGIASIILTPLNALSSMDNI</sequence>
<dbReference type="Proteomes" id="UP000324800">
    <property type="component" value="Unassembled WGS sequence"/>
</dbReference>
<gene>
    <name evidence="2" type="ORF">EZS28_015249</name>
</gene>
<keyword evidence="1" id="KW-0812">Transmembrane</keyword>
<dbReference type="EMBL" id="SNRW01003668">
    <property type="protein sequence ID" value="KAA6389226.1"/>
    <property type="molecule type" value="Genomic_DNA"/>
</dbReference>
<evidence type="ECO:0000256" key="1">
    <source>
        <dbReference type="SAM" id="Phobius"/>
    </source>
</evidence>
<keyword evidence="1" id="KW-1133">Transmembrane helix</keyword>
<protein>
    <submittedName>
        <fullName evidence="2">Uncharacterized protein</fullName>
    </submittedName>
</protein>
<name>A0A5J4W3S7_9EUKA</name>
<feature type="transmembrane region" description="Helical" evidence="1">
    <location>
        <begin position="170"/>
        <end position="191"/>
    </location>
</feature>
<feature type="transmembrane region" description="Helical" evidence="1">
    <location>
        <begin position="26"/>
        <end position="49"/>
    </location>
</feature>
<dbReference type="AlphaFoldDB" id="A0A5J4W3S7"/>